<feature type="domain" description="NADP-dependent oxidoreductase" evidence="11">
    <location>
        <begin position="313"/>
        <end position="625"/>
    </location>
</feature>
<sequence>MQIAEAVERLRGMNTSWSHHRLCDLQRQAARLHHSRPSIPDTTKYQRNMLRKSCSTQLTKPESSHSIDDGIILNFSRFGPCRDASLDSDCGSPGGCVITVSAECNMTSENQWQNSTVDISSNADDDLCRPPSCQGSRMRRHEMQCKGAEVGGGKEGSQMSRSESTISRCTPHTPLGPPDSMSVDSNPMPTIYRCRAPIASLDCMDDFSANSQQMLDQEILSNNLLDVLSTCPLNEGIVVFSYDKCKAEPQSFAIQQTSLCAQSDRGNLYAAGEVNVSRHMSTYMGNHTTMPSVVTPGLRYKNLGKSGLRVPNIGLGIWAMLNEDCAEDVIMTALENGINLFDLSEAHCAKGEAELGRVLKKRNVRRTSVIITTKVYWSTKSDERGLSRKHIVESVKASLARLQVEYIDVVLLHKVDPVCPMEELVRAMNFVINQGWVMYWGTARWTPAEIMDAYSNCRQFNCITPIVEQTEYHMFCREKPELYMPELYHKIGVGMMAWSAITTGKGLGREEITGLFAKSRFNRKYSTFSWCEEDLAVPELPISSSKDQVTGEEPRTYGDKLRDLSNLANTLNCSMSQLAVAWCLKNESVNCLLLGATSVEQFKENIHALQIVPQLTPIMMIEIERLLANKPQRPPMVSTLAMRNQQNNNTVRVDMTGATTSGTGSPKPEGDVADAEASTPSKEPGRGFCEIQ</sequence>
<dbReference type="SUPFAM" id="SSF51430">
    <property type="entry name" value="NAD(P)-linked oxidoreductase"/>
    <property type="match status" value="1"/>
</dbReference>
<evidence type="ECO:0000256" key="6">
    <source>
        <dbReference type="ARBA" id="ARBA00022857"/>
    </source>
</evidence>
<organism evidence="12 13">
    <name type="scientific">Spodoptera exigua</name>
    <name type="common">Beet armyworm</name>
    <name type="synonym">Noctua fulgens</name>
    <dbReference type="NCBI Taxonomy" id="7107"/>
    <lineage>
        <taxon>Eukaryota</taxon>
        <taxon>Metazoa</taxon>
        <taxon>Ecdysozoa</taxon>
        <taxon>Arthropoda</taxon>
        <taxon>Hexapoda</taxon>
        <taxon>Insecta</taxon>
        <taxon>Pterygota</taxon>
        <taxon>Neoptera</taxon>
        <taxon>Endopterygota</taxon>
        <taxon>Lepidoptera</taxon>
        <taxon>Glossata</taxon>
        <taxon>Ditrysia</taxon>
        <taxon>Noctuoidea</taxon>
        <taxon>Noctuidae</taxon>
        <taxon>Amphipyrinae</taxon>
        <taxon>Spodoptera</taxon>
    </lineage>
</organism>
<evidence type="ECO:0000256" key="8">
    <source>
        <dbReference type="ARBA" id="ARBA00023002"/>
    </source>
</evidence>
<evidence type="ECO:0000256" key="1">
    <source>
        <dbReference type="ARBA" id="ARBA00004496"/>
    </source>
</evidence>
<accession>A0A835L5J6</accession>
<evidence type="ECO:0000256" key="10">
    <source>
        <dbReference type="SAM" id="MobiDB-lite"/>
    </source>
</evidence>
<feature type="region of interest" description="Disordered" evidence="10">
    <location>
        <begin position="133"/>
        <end position="184"/>
    </location>
</feature>
<keyword evidence="4" id="KW-0963">Cytoplasm</keyword>
<protein>
    <recommendedName>
        <fullName evidence="11">NADP-dependent oxidoreductase domain-containing protein</fullName>
    </recommendedName>
</protein>
<dbReference type="GO" id="GO:0016491">
    <property type="term" value="F:oxidoreductase activity"/>
    <property type="evidence" value="ECO:0007669"/>
    <property type="project" value="UniProtKB-KW"/>
</dbReference>
<dbReference type="EMBL" id="JACKWZ010000068">
    <property type="protein sequence ID" value="KAF9417611.1"/>
    <property type="molecule type" value="Genomic_DNA"/>
</dbReference>
<name>A0A835L5J6_SPOEX</name>
<evidence type="ECO:0000256" key="3">
    <source>
        <dbReference type="ARBA" id="ARBA00022448"/>
    </source>
</evidence>
<dbReference type="InterPro" id="IPR036812">
    <property type="entry name" value="NAD(P)_OxRdtase_dom_sf"/>
</dbReference>
<dbReference type="GO" id="GO:0044325">
    <property type="term" value="F:transmembrane transporter binding"/>
    <property type="evidence" value="ECO:0007669"/>
    <property type="project" value="TreeGrafter"/>
</dbReference>
<dbReference type="PRINTS" id="PR01577">
    <property type="entry name" value="KCNABCHANNEL"/>
</dbReference>
<proteinExistence type="inferred from homology"/>
<dbReference type="Proteomes" id="UP000648187">
    <property type="component" value="Unassembled WGS sequence"/>
</dbReference>
<comment type="caution">
    <text evidence="12">The sequence shown here is derived from an EMBL/GenBank/DDBJ whole genome shotgun (WGS) entry which is preliminary data.</text>
</comment>
<feature type="compositionally biased region" description="Polar residues" evidence="10">
    <location>
        <begin position="654"/>
        <end position="664"/>
    </location>
</feature>
<dbReference type="InterPro" id="IPR005399">
    <property type="entry name" value="K_chnl_volt-dep_bsu_KCNAB-rel"/>
</dbReference>
<dbReference type="GO" id="GO:1901379">
    <property type="term" value="P:regulation of potassium ion transmembrane transport"/>
    <property type="evidence" value="ECO:0007669"/>
    <property type="project" value="TreeGrafter"/>
</dbReference>
<evidence type="ECO:0000259" key="11">
    <source>
        <dbReference type="Pfam" id="PF00248"/>
    </source>
</evidence>
<comment type="subcellular location">
    <subcellularLocation>
        <location evidence="1">Cytoplasm</location>
    </subcellularLocation>
</comment>
<dbReference type="PANTHER" id="PTHR43150">
    <property type="entry name" value="HYPERKINETIC, ISOFORM M"/>
    <property type="match status" value="1"/>
</dbReference>
<keyword evidence="3" id="KW-0813">Transport</keyword>
<keyword evidence="9" id="KW-0406">Ion transport</keyword>
<dbReference type="InterPro" id="IPR005983">
    <property type="entry name" value="K_chnl_volt-dep_bsu_KCNAB"/>
</dbReference>
<gene>
    <name evidence="12" type="ORF">HW555_005318</name>
</gene>
<dbReference type="GO" id="GO:0015459">
    <property type="term" value="F:potassium channel regulator activity"/>
    <property type="evidence" value="ECO:0007669"/>
    <property type="project" value="TreeGrafter"/>
</dbReference>
<evidence type="ECO:0000313" key="12">
    <source>
        <dbReference type="EMBL" id="KAF9417611.1"/>
    </source>
</evidence>
<dbReference type="GO" id="GO:0005249">
    <property type="term" value="F:voltage-gated potassium channel activity"/>
    <property type="evidence" value="ECO:0007669"/>
    <property type="project" value="InterPro"/>
</dbReference>
<dbReference type="InterPro" id="IPR023210">
    <property type="entry name" value="NADP_OxRdtase_dom"/>
</dbReference>
<evidence type="ECO:0000256" key="7">
    <source>
        <dbReference type="ARBA" id="ARBA00022958"/>
    </source>
</evidence>
<dbReference type="GO" id="GO:0005737">
    <property type="term" value="C:cytoplasm"/>
    <property type="evidence" value="ECO:0007669"/>
    <property type="project" value="UniProtKB-SubCell"/>
</dbReference>
<evidence type="ECO:0000256" key="9">
    <source>
        <dbReference type="ARBA" id="ARBA00023065"/>
    </source>
</evidence>
<feature type="region of interest" description="Disordered" evidence="10">
    <location>
        <begin position="654"/>
        <end position="692"/>
    </location>
</feature>
<evidence type="ECO:0000256" key="5">
    <source>
        <dbReference type="ARBA" id="ARBA00022538"/>
    </source>
</evidence>
<keyword evidence="8" id="KW-0560">Oxidoreductase</keyword>
<comment type="similarity">
    <text evidence="2">Belongs to the shaker potassium channel beta subunit family.</text>
</comment>
<dbReference type="Gene3D" id="3.20.20.100">
    <property type="entry name" value="NADP-dependent oxidoreductase domain"/>
    <property type="match status" value="1"/>
</dbReference>
<dbReference type="GO" id="GO:0008076">
    <property type="term" value="C:voltage-gated potassium channel complex"/>
    <property type="evidence" value="ECO:0007669"/>
    <property type="project" value="TreeGrafter"/>
</dbReference>
<dbReference type="NCBIfam" id="TIGR01293">
    <property type="entry name" value="Kv_beta"/>
    <property type="match status" value="1"/>
</dbReference>
<evidence type="ECO:0000256" key="2">
    <source>
        <dbReference type="ARBA" id="ARBA00006515"/>
    </source>
</evidence>
<keyword evidence="13" id="KW-1185">Reference proteome</keyword>
<dbReference type="PANTHER" id="PTHR43150:SF2">
    <property type="entry name" value="HYPERKINETIC, ISOFORM M"/>
    <property type="match status" value="1"/>
</dbReference>
<feature type="compositionally biased region" description="Polar residues" evidence="10">
    <location>
        <begin position="157"/>
        <end position="170"/>
    </location>
</feature>
<evidence type="ECO:0000256" key="4">
    <source>
        <dbReference type="ARBA" id="ARBA00022490"/>
    </source>
</evidence>
<evidence type="ECO:0000313" key="13">
    <source>
        <dbReference type="Proteomes" id="UP000648187"/>
    </source>
</evidence>
<keyword evidence="7" id="KW-0630">Potassium</keyword>
<keyword evidence="6" id="KW-0521">NADP</keyword>
<dbReference type="AlphaFoldDB" id="A0A835L5J6"/>
<keyword evidence="5" id="KW-0633">Potassium transport</keyword>
<reference evidence="12" key="1">
    <citation type="submission" date="2020-08" db="EMBL/GenBank/DDBJ databases">
        <title>Spodoptera exigua strain:BAW_Kor-Di-RS1 Genome sequencing and assembly.</title>
        <authorList>
            <person name="Kim J."/>
            <person name="Nam H.Y."/>
            <person name="Kwon M."/>
            <person name="Choi J.H."/>
            <person name="Cho S.R."/>
            <person name="Kim G.-H."/>
        </authorList>
    </citation>
    <scope>NUCLEOTIDE SEQUENCE</scope>
    <source>
        <strain evidence="12">BAW_Kor-Di-RS1</strain>
        <tissue evidence="12">Whole-body</tissue>
    </source>
</reference>
<dbReference type="Pfam" id="PF00248">
    <property type="entry name" value="Aldo_ket_red"/>
    <property type="match status" value="1"/>
</dbReference>